<feature type="compositionally biased region" description="Low complexity" evidence="1">
    <location>
        <begin position="393"/>
        <end position="408"/>
    </location>
</feature>
<keyword evidence="3" id="KW-1185">Reference proteome</keyword>
<sequence>MEDPFIVTTDLAGIKPKGDSRRLIRRHVMKGKNKRPRKDSGLQGSTRSAACQQQNQSKWLEAPGPNLYAHVTTMDLATMGFPTDMEPYMIKLITQFFVVVEETGSPLVRCTEKGTPYSPYDLIYNDLAHLHITLFMAQTYFDRKAFHHSIDGKPTNFPSGWPKPQEPQNLPPLSGRAILHMNKAIEYLQRKLAVPDLATSLSAIFVVLCLGTCAEGLGDYACAEKHRQGMHHLIEARGGIESLASYPLVQLKCCRFDISLSLKTGHRPTLLHQVSWKAHIQNLNGTLFKDHQPHDNFLSATPTSPRTCLHRLCRTPDARLVNIWTDLSGVCKSFNLALQMGRKVKMVLSSDILVAVMYRLLYLDGVYCPRNLCSDSLETDGNLFKASPPPPLSTSSPSTTSSSSPGSWSLSTTQSSLWSTPASANVLHTGSGHGIEYSPSSRDHGVGGLQRGGGGGGLVTHPEDHELLRLAMLALTSTIFFDTYGLEPAYPSLAGQMSRALLSALQDEKGLAAQPTETRQVHLWVVYVAYTALFSGNAGYNSMVGSNSSSSSDLGMSFAAWLHEKQCALRASLGLNTWAKTRAVLKSFLWVDVVNDCPGKLFYDTKSSAIVGDQGMIGGEGRRGVSELFDVERLWE</sequence>
<dbReference type="PANTHER" id="PTHR37540:SF5">
    <property type="entry name" value="TRANSCRIPTION FACTOR DOMAIN-CONTAINING PROTEIN"/>
    <property type="match status" value="1"/>
</dbReference>
<dbReference type="Proteomes" id="UP000756346">
    <property type="component" value="Unassembled WGS sequence"/>
</dbReference>
<feature type="region of interest" description="Disordered" evidence="1">
    <location>
        <begin position="30"/>
        <end position="55"/>
    </location>
</feature>
<dbReference type="AlphaFoldDB" id="A0A9P8XTN4"/>
<evidence type="ECO:0008006" key="4">
    <source>
        <dbReference type="Google" id="ProtNLM"/>
    </source>
</evidence>
<feature type="region of interest" description="Disordered" evidence="1">
    <location>
        <begin position="384"/>
        <end position="408"/>
    </location>
</feature>
<organism evidence="2 3">
    <name type="scientific">Microdochium trichocladiopsis</name>
    <dbReference type="NCBI Taxonomy" id="1682393"/>
    <lineage>
        <taxon>Eukaryota</taxon>
        <taxon>Fungi</taxon>
        <taxon>Dikarya</taxon>
        <taxon>Ascomycota</taxon>
        <taxon>Pezizomycotina</taxon>
        <taxon>Sordariomycetes</taxon>
        <taxon>Xylariomycetidae</taxon>
        <taxon>Xylariales</taxon>
        <taxon>Microdochiaceae</taxon>
        <taxon>Microdochium</taxon>
    </lineage>
</organism>
<evidence type="ECO:0000313" key="2">
    <source>
        <dbReference type="EMBL" id="KAH7014149.1"/>
    </source>
</evidence>
<proteinExistence type="predicted"/>
<dbReference type="PANTHER" id="PTHR37540">
    <property type="entry name" value="TRANSCRIPTION FACTOR (ACR-2), PUTATIVE-RELATED-RELATED"/>
    <property type="match status" value="1"/>
</dbReference>
<dbReference type="OrthoDB" id="4158087at2759"/>
<name>A0A9P8XTN4_9PEZI</name>
<evidence type="ECO:0000313" key="3">
    <source>
        <dbReference type="Proteomes" id="UP000756346"/>
    </source>
</evidence>
<feature type="compositionally biased region" description="Polar residues" evidence="1">
    <location>
        <begin position="42"/>
        <end position="55"/>
    </location>
</feature>
<comment type="caution">
    <text evidence="2">The sequence shown here is derived from an EMBL/GenBank/DDBJ whole genome shotgun (WGS) entry which is preliminary data.</text>
</comment>
<dbReference type="RefSeq" id="XP_046005116.1">
    <property type="nucleotide sequence ID" value="XM_046161295.1"/>
</dbReference>
<evidence type="ECO:0000256" key="1">
    <source>
        <dbReference type="SAM" id="MobiDB-lite"/>
    </source>
</evidence>
<gene>
    <name evidence="2" type="ORF">B0I36DRAFT_389129</name>
</gene>
<accession>A0A9P8XTN4</accession>
<feature type="region of interest" description="Disordered" evidence="1">
    <location>
        <begin position="430"/>
        <end position="455"/>
    </location>
</feature>
<dbReference type="GeneID" id="70190841"/>
<dbReference type="EMBL" id="JAGTJQ010000013">
    <property type="protein sequence ID" value="KAH7014149.1"/>
    <property type="molecule type" value="Genomic_DNA"/>
</dbReference>
<reference evidence="2" key="1">
    <citation type="journal article" date="2021" name="Nat. Commun.">
        <title>Genetic determinants of endophytism in the Arabidopsis root mycobiome.</title>
        <authorList>
            <person name="Mesny F."/>
            <person name="Miyauchi S."/>
            <person name="Thiergart T."/>
            <person name="Pickel B."/>
            <person name="Atanasova L."/>
            <person name="Karlsson M."/>
            <person name="Huettel B."/>
            <person name="Barry K.W."/>
            <person name="Haridas S."/>
            <person name="Chen C."/>
            <person name="Bauer D."/>
            <person name="Andreopoulos W."/>
            <person name="Pangilinan J."/>
            <person name="LaButti K."/>
            <person name="Riley R."/>
            <person name="Lipzen A."/>
            <person name="Clum A."/>
            <person name="Drula E."/>
            <person name="Henrissat B."/>
            <person name="Kohler A."/>
            <person name="Grigoriev I.V."/>
            <person name="Martin F.M."/>
            <person name="Hacquard S."/>
        </authorList>
    </citation>
    <scope>NUCLEOTIDE SEQUENCE</scope>
    <source>
        <strain evidence="2">MPI-CAGE-CH-0230</strain>
    </source>
</reference>
<feature type="compositionally biased region" description="Gly residues" evidence="1">
    <location>
        <begin position="446"/>
        <end position="455"/>
    </location>
</feature>
<protein>
    <recommendedName>
        <fullName evidence="4">Transcription factor domain-containing protein</fullName>
    </recommendedName>
</protein>